<evidence type="ECO:0000256" key="2">
    <source>
        <dbReference type="ARBA" id="ARBA00023002"/>
    </source>
</evidence>
<dbReference type="PROSITE" id="PS51387">
    <property type="entry name" value="FAD_PCMH"/>
    <property type="match status" value="1"/>
</dbReference>
<dbReference type="SUPFAM" id="SSF56176">
    <property type="entry name" value="FAD-binding/transporter-associated domain-like"/>
    <property type="match status" value="1"/>
</dbReference>
<evidence type="ECO:0000256" key="3">
    <source>
        <dbReference type="SAM" id="MobiDB-lite"/>
    </source>
</evidence>
<dbReference type="PANTHER" id="PTHR13878:SF91">
    <property type="entry name" value="FAD BINDING DOMAIN PROTEIN (AFU_ORTHOLOGUE AFUA_6G12070)-RELATED"/>
    <property type="match status" value="1"/>
</dbReference>
<dbReference type="InterPro" id="IPR006094">
    <property type="entry name" value="Oxid_FAD_bind_N"/>
</dbReference>
<dbReference type="Gene3D" id="3.30.465.10">
    <property type="match status" value="2"/>
</dbReference>
<dbReference type="GO" id="GO:0071949">
    <property type="term" value="F:FAD binding"/>
    <property type="evidence" value="ECO:0007669"/>
    <property type="project" value="InterPro"/>
</dbReference>
<dbReference type="InterPro" id="IPR050432">
    <property type="entry name" value="FAD-linked_Oxidoreductases_BP"/>
</dbReference>
<feature type="domain" description="FAD-binding PCMH-type" evidence="5">
    <location>
        <begin position="149"/>
        <end position="330"/>
    </location>
</feature>
<comment type="caution">
    <text evidence="6">The sequence shown here is derived from an EMBL/GenBank/DDBJ whole genome shotgun (WGS) entry which is preliminary data.</text>
</comment>
<evidence type="ECO:0000313" key="6">
    <source>
        <dbReference type="EMBL" id="KAK3319430.1"/>
    </source>
</evidence>
<dbReference type="InterPro" id="IPR036318">
    <property type="entry name" value="FAD-bd_PCMH-like_sf"/>
</dbReference>
<feature type="signal peptide" evidence="4">
    <location>
        <begin position="1"/>
        <end position="20"/>
    </location>
</feature>
<dbReference type="Pfam" id="PF01565">
    <property type="entry name" value="FAD_binding_4"/>
    <property type="match status" value="1"/>
</dbReference>
<feature type="region of interest" description="Disordered" evidence="3">
    <location>
        <begin position="610"/>
        <end position="629"/>
    </location>
</feature>
<keyword evidence="7" id="KW-1185">Reference proteome</keyword>
<dbReference type="Proteomes" id="UP001283341">
    <property type="component" value="Unassembled WGS sequence"/>
</dbReference>
<evidence type="ECO:0000256" key="4">
    <source>
        <dbReference type="SAM" id="SignalP"/>
    </source>
</evidence>
<dbReference type="GO" id="GO:0016491">
    <property type="term" value="F:oxidoreductase activity"/>
    <property type="evidence" value="ECO:0007669"/>
    <property type="project" value="UniProtKB-KW"/>
</dbReference>
<name>A0AAE0M572_9PEZI</name>
<protein>
    <recommendedName>
        <fullName evidence="5">FAD-binding PCMH-type domain-containing protein</fullName>
    </recommendedName>
</protein>
<dbReference type="Pfam" id="PF08031">
    <property type="entry name" value="BBE"/>
    <property type="match status" value="1"/>
</dbReference>
<accession>A0AAE0M572</accession>
<keyword evidence="4" id="KW-0732">Signal</keyword>
<dbReference type="PANTHER" id="PTHR13878">
    <property type="entry name" value="GULONOLACTONE OXIDASE"/>
    <property type="match status" value="1"/>
</dbReference>
<proteinExistence type="inferred from homology"/>
<dbReference type="InterPro" id="IPR016166">
    <property type="entry name" value="FAD-bd_PCMH"/>
</dbReference>
<evidence type="ECO:0000256" key="1">
    <source>
        <dbReference type="ARBA" id="ARBA00005466"/>
    </source>
</evidence>
<keyword evidence="2" id="KW-0560">Oxidoreductase</keyword>
<evidence type="ECO:0000259" key="5">
    <source>
        <dbReference type="PROSITE" id="PS51387"/>
    </source>
</evidence>
<gene>
    <name evidence="6" type="ORF">B0H66DRAFT_268676</name>
</gene>
<feature type="chain" id="PRO_5041943344" description="FAD-binding PCMH-type domain-containing protein" evidence="4">
    <location>
        <begin position="21"/>
        <end position="629"/>
    </location>
</feature>
<dbReference type="EMBL" id="JAUEDM010000004">
    <property type="protein sequence ID" value="KAK3319430.1"/>
    <property type="molecule type" value="Genomic_DNA"/>
</dbReference>
<sequence length="629" mass="66710">MAHLTIFLASVVALVPLATGFDFSHADTTLAGRDIGSSSSIAFGHTSRSALIRRDAPKCKVFPGDRNWPSDSEWLRFNSSLGGALLKPRPAAAVCYRSSPEYDAAACSFLLNNATRTNFFFDDPLTILTQWPQGNTCPLSANPTGNCTQGGFPTYVANATTVKHVQLAVNFARNNNIRLVIKNTGHDFFGRNTGAGALSIWTHNLKSFELLPQYSQPGGNYRGAAARVGSGLQIWEAFTHAAEHNVSLLAGSCLTVGAYGGYITGGGHSPLSSLYGLGVDQVLSLQVVTADGKVVTADATTNQDLYFALRGGGGSTYGVVTSAIVKAHPAINLTIAGFTFTLGRTNSPPGPNPTITSSETFWKGFNAVFKFGLPTADGGGYLWTNGIPAGNNSYLMQARVQLPGYTISQAANFTAPLITELNALGIPVVLDTAAITTAPYSGRVASAPGGGPPSSSRFASRLFPRHSWEDPILFNATMDAARKTVEAGYTFHGLNMAPTEKAGGFSPPAGVNPVWRKTIMHADVFDPTNYGTLTAAEADAAHQKLQSHMEAIRAATPGGGAYYNEADLQEPDWQTAFFGENYGKLLKIKRARDPTQVFWAPGTVGSEGWAVQGQEQSGLPTQNGRLCRV</sequence>
<feature type="compositionally biased region" description="Polar residues" evidence="3">
    <location>
        <begin position="613"/>
        <end position="629"/>
    </location>
</feature>
<dbReference type="InterPro" id="IPR012951">
    <property type="entry name" value="BBE"/>
</dbReference>
<dbReference type="Gene3D" id="3.40.462.20">
    <property type="match status" value="1"/>
</dbReference>
<reference evidence="6" key="1">
    <citation type="journal article" date="2023" name="Mol. Phylogenet. Evol.">
        <title>Genome-scale phylogeny and comparative genomics of the fungal order Sordariales.</title>
        <authorList>
            <person name="Hensen N."/>
            <person name="Bonometti L."/>
            <person name="Westerberg I."/>
            <person name="Brannstrom I.O."/>
            <person name="Guillou S."/>
            <person name="Cros-Aarteil S."/>
            <person name="Calhoun S."/>
            <person name="Haridas S."/>
            <person name="Kuo A."/>
            <person name="Mondo S."/>
            <person name="Pangilinan J."/>
            <person name="Riley R."/>
            <person name="LaButti K."/>
            <person name="Andreopoulos B."/>
            <person name="Lipzen A."/>
            <person name="Chen C."/>
            <person name="Yan M."/>
            <person name="Daum C."/>
            <person name="Ng V."/>
            <person name="Clum A."/>
            <person name="Steindorff A."/>
            <person name="Ohm R.A."/>
            <person name="Martin F."/>
            <person name="Silar P."/>
            <person name="Natvig D.O."/>
            <person name="Lalanne C."/>
            <person name="Gautier V."/>
            <person name="Ament-Velasquez S.L."/>
            <person name="Kruys A."/>
            <person name="Hutchinson M.I."/>
            <person name="Powell A.J."/>
            <person name="Barry K."/>
            <person name="Miller A.N."/>
            <person name="Grigoriev I.V."/>
            <person name="Debuchy R."/>
            <person name="Gladieux P."/>
            <person name="Hiltunen Thoren M."/>
            <person name="Johannesson H."/>
        </authorList>
    </citation>
    <scope>NUCLEOTIDE SEQUENCE</scope>
    <source>
        <strain evidence="6">CBS 118394</strain>
    </source>
</reference>
<dbReference type="AlphaFoldDB" id="A0AAE0M572"/>
<evidence type="ECO:0000313" key="7">
    <source>
        <dbReference type="Proteomes" id="UP001283341"/>
    </source>
</evidence>
<comment type="similarity">
    <text evidence="1">Belongs to the oxygen-dependent FAD-linked oxidoreductase family.</text>
</comment>
<reference evidence="6" key="2">
    <citation type="submission" date="2023-06" db="EMBL/GenBank/DDBJ databases">
        <authorList>
            <consortium name="Lawrence Berkeley National Laboratory"/>
            <person name="Haridas S."/>
            <person name="Hensen N."/>
            <person name="Bonometti L."/>
            <person name="Westerberg I."/>
            <person name="Brannstrom I.O."/>
            <person name="Guillou S."/>
            <person name="Cros-Aarteil S."/>
            <person name="Calhoun S."/>
            <person name="Kuo A."/>
            <person name="Mondo S."/>
            <person name="Pangilinan J."/>
            <person name="Riley R."/>
            <person name="Labutti K."/>
            <person name="Andreopoulos B."/>
            <person name="Lipzen A."/>
            <person name="Chen C."/>
            <person name="Yanf M."/>
            <person name="Daum C."/>
            <person name="Ng V."/>
            <person name="Clum A."/>
            <person name="Steindorff A."/>
            <person name="Ohm R."/>
            <person name="Martin F."/>
            <person name="Silar P."/>
            <person name="Natvig D."/>
            <person name="Lalanne C."/>
            <person name="Gautier V."/>
            <person name="Ament-Velasquez S.L."/>
            <person name="Kruys A."/>
            <person name="Hutchinson M.I."/>
            <person name="Powell A.J."/>
            <person name="Barry K."/>
            <person name="Miller A.N."/>
            <person name="Grigoriev I.V."/>
            <person name="Debuchy R."/>
            <person name="Gladieux P."/>
            <person name="Thoren M.H."/>
            <person name="Johannesson H."/>
        </authorList>
    </citation>
    <scope>NUCLEOTIDE SEQUENCE</scope>
    <source>
        <strain evidence="6">CBS 118394</strain>
    </source>
</reference>
<dbReference type="InterPro" id="IPR016169">
    <property type="entry name" value="FAD-bd_PCMH_sub2"/>
</dbReference>
<organism evidence="6 7">
    <name type="scientific">Apodospora peruviana</name>
    <dbReference type="NCBI Taxonomy" id="516989"/>
    <lineage>
        <taxon>Eukaryota</taxon>
        <taxon>Fungi</taxon>
        <taxon>Dikarya</taxon>
        <taxon>Ascomycota</taxon>
        <taxon>Pezizomycotina</taxon>
        <taxon>Sordariomycetes</taxon>
        <taxon>Sordariomycetidae</taxon>
        <taxon>Sordariales</taxon>
        <taxon>Lasiosphaeriaceae</taxon>
        <taxon>Apodospora</taxon>
    </lineage>
</organism>